<feature type="region of interest" description="Disordered" evidence="2">
    <location>
        <begin position="711"/>
        <end position="732"/>
    </location>
</feature>
<feature type="compositionally biased region" description="Basic residues" evidence="2">
    <location>
        <begin position="285"/>
        <end position="294"/>
    </location>
</feature>
<feature type="compositionally biased region" description="Low complexity" evidence="2">
    <location>
        <begin position="275"/>
        <end position="284"/>
    </location>
</feature>
<feature type="region of interest" description="Disordered" evidence="2">
    <location>
        <begin position="255"/>
        <end position="311"/>
    </location>
</feature>
<sequence>MSSKKKVVSSVQAGDAHEKSTDKLSVKEFRDRFCIPNGVMVEFLNEGEDVVSIEKAEGRAITFSKEQFNAGLQFPLPALLKEFLHFSHIPPAFIHPNIVRVLMGCSIINMLYNLDLSLLEVLFVYSLKKGKNDIFSMFAHLLSLHLVTELPDSTKGGAKGHVAVRGAWEGLLERPGRPFSPNYSTVLLDAKERHYGTLLTARNLMAIVRESQEYVINILPRKMPKEVVPGEHYILKDLPIYKEVKEADAEKRRALLDDREKRKNEGTLRKAPGQKRSAASPLKKAPAKKRKLVKNGKGVKEPAPPKEFVPPPITHAAEVIIEEPVNPAPHSISSGPGHVAGLNHSGPSISVVARLATLAEEVASINHPGSPHPDADAAEALCAEASPIMATPITTAPMEEIGAESRSLPSYEPGPLALVPVKGPPSKRSRSARNLRFGLIGRLRLQEIEVSCSSTQDAHPEEGEVGMATETPAVPVAVSDENAPGEPHPTENVEAPDPEEELLSNTSSGGNPVNDAACTSASPFSYVELEEKLKQIPPGSTTAMPSAKMFEMVETLVSGLRGMTQQHDLFADLLRTTDYMKAFASRHKNSEDQLCLRLAEAEANLSTARGENEALRADLAEAKSREESMEARLHEAQDKMARLRGEVRQLRTEASIENKQKEDLQLRLTAQKEELEREFATEREELEADYQKQVDDTFLFGYRCCMKKNDIKRDVPSIPPGEEKKLLDKPAP</sequence>
<feature type="coiled-coil region" evidence="1">
    <location>
        <begin position="598"/>
        <end position="692"/>
    </location>
</feature>
<evidence type="ECO:0000313" key="3">
    <source>
        <dbReference type="EMBL" id="CAN64727.1"/>
    </source>
</evidence>
<keyword evidence="1" id="KW-0175">Coiled coil</keyword>
<dbReference type="EMBL" id="AM430270">
    <property type="protein sequence ID" value="CAN64727.1"/>
    <property type="molecule type" value="Genomic_DNA"/>
</dbReference>
<dbReference type="AlphaFoldDB" id="A5AMM9"/>
<feature type="region of interest" description="Disordered" evidence="2">
    <location>
        <begin position="478"/>
        <end position="513"/>
    </location>
</feature>
<reference evidence="3" key="1">
    <citation type="journal article" date="2007" name="PLoS ONE">
        <title>The first genome sequence of an elite grapevine cultivar (Pinot noir Vitis vinifera L.): coping with a highly heterozygous genome.</title>
        <authorList>
            <person name="Velasco R."/>
            <person name="Zharkikh A."/>
            <person name="Troggio M."/>
            <person name="Cartwright D.A."/>
            <person name="Cestaro A."/>
            <person name="Pruss D."/>
            <person name="Pindo M."/>
            <person name="FitzGerald L.M."/>
            <person name="Vezzulli S."/>
            <person name="Reid J."/>
            <person name="Malacarne G."/>
            <person name="Iliev D."/>
            <person name="Coppola G."/>
            <person name="Wardell B."/>
            <person name="Micheletti D."/>
            <person name="Macalma T."/>
            <person name="Facci M."/>
            <person name="Mitchell J.T."/>
            <person name="Perazzolli M."/>
            <person name="Eldredge G."/>
            <person name="Gatto P."/>
            <person name="Oyzerski R."/>
            <person name="Moretto M."/>
            <person name="Gutin N."/>
            <person name="Stefanini M."/>
            <person name="Chen Y."/>
            <person name="Segala C."/>
            <person name="Davenport C."/>
            <person name="Dematte L."/>
            <person name="Mraz A."/>
            <person name="Battilana J."/>
            <person name="Stormo K."/>
            <person name="Costa F."/>
            <person name="Tao Q."/>
            <person name="Si-Ammour A."/>
            <person name="Harkins T."/>
            <person name="Lackey A."/>
            <person name="Perbost C."/>
            <person name="Taillon B."/>
            <person name="Stella A."/>
            <person name="Solovyev V."/>
            <person name="Fawcett J.A."/>
            <person name="Sterck L."/>
            <person name="Vandepoele K."/>
            <person name="Grando S.M."/>
            <person name="Toppo S."/>
            <person name="Moser C."/>
            <person name="Lanchbury J."/>
            <person name="Bogden R."/>
            <person name="Skolnick M."/>
            <person name="Sgaramella V."/>
            <person name="Bhatnagar S.K."/>
            <person name="Fontana P."/>
            <person name="Gutin A."/>
            <person name="Van de Peer Y."/>
            <person name="Salamini F."/>
            <person name="Viola R."/>
        </authorList>
    </citation>
    <scope>NUCLEOTIDE SEQUENCE</scope>
</reference>
<feature type="compositionally biased region" description="Basic and acidic residues" evidence="2">
    <location>
        <begin position="255"/>
        <end position="268"/>
    </location>
</feature>
<accession>A5AMM9</accession>
<name>A5AMM9_VITVI</name>
<gene>
    <name evidence="3" type="ORF">VITISV_003448</name>
</gene>
<evidence type="ECO:0000256" key="2">
    <source>
        <dbReference type="SAM" id="MobiDB-lite"/>
    </source>
</evidence>
<protein>
    <submittedName>
        <fullName evidence="3">Uncharacterized protein</fullName>
    </submittedName>
</protein>
<evidence type="ECO:0000256" key="1">
    <source>
        <dbReference type="SAM" id="Coils"/>
    </source>
</evidence>
<feature type="compositionally biased region" description="Polar residues" evidence="2">
    <location>
        <begin position="503"/>
        <end position="513"/>
    </location>
</feature>
<proteinExistence type="predicted"/>
<organism evidence="3">
    <name type="scientific">Vitis vinifera</name>
    <name type="common">Grape</name>
    <dbReference type="NCBI Taxonomy" id="29760"/>
    <lineage>
        <taxon>Eukaryota</taxon>
        <taxon>Viridiplantae</taxon>
        <taxon>Streptophyta</taxon>
        <taxon>Embryophyta</taxon>
        <taxon>Tracheophyta</taxon>
        <taxon>Spermatophyta</taxon>
        <taxon>Magnoliopsida</taxon>
        <taxon>eudicotyledons</taxon>
        <taxon>Gunneridae</taxon>
        <taxon>Pentapetalae</taxon>
        <taxon>rosids</taxon>
        <taxon>Vitales</taxon>
        <taxon>Vitaceae</taxon>
        <taxon>Viteae</taxon>
        <taxon>Vitis</taxon>
    </lineage>
</organism>